<dbReference type="PRINTS" id="PR00035">
    <property type="entry name" value="HTHGNTR"/>
</dbReference>
<evidence type="ECO:0000313" key="5">
    <source>
        <dbReference type="EMBL" id="GGH01121.1"/>
    </source>
</evidence>
<dbReference type="InterPro" id="IPR000524">
    <property type="entry name" value="Tscrpt_reg_HTH_GntR"/>
</dbReference>
<evidence type="ECO:0000313" key="6">
    <source>
        <dbReference type="Proteomes" id="UP000648722"/>
    </source>
</evidence>
<dbReference type="Pfam" id="PF07702">
    <property type="entry name" value="UTRA"/>
    <property type="match status" value="1"/>
</dbReference>
<dbReference type="PROSITE" id="PS50949">
    <property type="entry name" value="HTH_GNTR"/>
    <property type="match status" value="1"/>
</dbReference>
<keyword evidence="3" id="KW-0804">Transcription</keyword>
<gene>
    <name evidence="5" type="primary">hutC</name>
    <name evidence="5" type="ORF">GCM10007420_16460</name>
</gene>
<evidence type="ECO:0000256" key="3">
    <source>
        <dbReference type="ARBA" id="ARBA00023163"/>
    </source>
</evidence>
<dbReference type="InterPro" id="IPR036388">
    <property type="entry name" value="WH-like_DNA-bd_sf"/>
</dbReference>
<dbReference type="InterPro" id="IPR011663">
    <property type="entry name" value="UTRA"/>
</dbReference>
<dbReference type="SMART" id="SM00345">
    <property type="entry name" value="HTH_GNTR"/>
    <property type="match status" value="1"/>
</dbReference>
<dbReference type="Gene3D" id="1.10.10.10">
    <property type="entry name" value="Winged helix-like DNA-binding domain superfamily/Winged helix DNA-binding domain"/>
    <property type="match status" value="1"/>
</dbReference>
<dbReference type="PANTHER" id="PTHR44846:SF16">
    <property type="entry name" value="TRANSCRIPTIONAL REGULATOR PHNF-RELATED"/>
    <property type="match status" value="1"/>
</dbReference>
<evidence type="ECO:0000256" key="2">
    <source>
        <dbReference type="ARBA" id="ARBA00023125"/>
    </source>
</evidence>
<evidence type="ECO:0000256" key="1">
    <source>
        <dbReference type="ARBA" id="ARBA00023015"/>
    </source>
</evidence>
<protein>
    <submittedName>
        <fullName evidence="5">GntR family transcriptional regulator</fullName>
    </submittedName>
</protein>
<dbReference type="Gene3D" id="3.40.1410.10">
    <property type="entry name" value="Chorismate lyase-like"/>
    <property type="match status" value="1"/>
</dbReference>
<sequence>MSGPATASVTWQSVRAEALRRIRTREWPPGALIPKEAEIAEELGCARATVNRALRDLAEAGYLDRRRKGGTRVTETPVRRAVFDIAIIRHEVEQSGASYGYALLVDRMERLPEDLAALLDQPPGTRWRRVIALHSAGKRPFCLEDRWLNPVLVPQKRADFTASSANEWLVRNVPFTGGELSFQARKADTALASRLGCARGNAVFAVERITRTDDAAVTAVTLTYAPGYRLTTTLG</sequence>
<keyword evidence="2" id="KW-0238">DNA-binding</keyword>
<reference evidence="6" key="1">
    <citation type="journal article" date="2019" name="Int. J. Syst. Evol. Microbiol.">
        <title>The Global Catalogue of Microorganisms (GCM) 10K type strain sequencing project: providing services to taxonomists for standard genome sequencing and annotation.</title>
        <authorList>
            <consortium name="The Broad Institute Genomics Platform"/>
            <consortium name="The Broad Institute Genome Sequencing Center for Infectious Disease"/>
            <person name="Wu L."/>
            <person name="Ma J."/>
        </authorList>
    </citation>
    <scope>NUCLEOTIDE SEQUENCE [LARGE SCALE GENOMIC DNA]</scope>
    <source>
        <strain evidence="6">CGMCC 1.12766</strain>
    </source>
</reference>
<dbReference type="EMBL" id="BMFS01000006">
    <property type="protein sequence ID" value="GGH01121.1"/>
    <property type="molecule type" value="Genomic_DNA"/>
</dbReference>
<dbReference type="InterPro" id="IPR028978">
    <property type="entry name" value="Chorismate_lyase_/UTRA_dom_sf"/>
</dbReference>
<dbReference type="PANTHER" id="PTHR44846">
    <property type="entry name" value="MANNOSYL-D-GLYCERATE TRANSPORT/METABOLISM SYSTEM REPRESSOR MNGR-RELATED"/>
    <property type="match status" value="1"/>
</dbReference>
<dbReference type="Proteomes" id="UP000648722">
    <property type="component" value="Unassembled WGS sequence"/>
</dbReference>
<accession>A0ABQ1XRJ7</accession>
<dbReference type="SMART" id="SM00866">
    <property type="entry name" value="UTRA"/>
    <property type="match status" value="1"/>
</dbReference>
<evidence type="ECO:0000259" key="4">
    <source>
        <dbReference type="PROSITE" id="PS50949"/>
    </source>
</evidence>
<dbReference type="SUPFAM" id="SSF64288">
    <property type="entry name" value="Chorismate lyase-like"/>
    <property type="match status" value="1"/>
</dbReference>
<comment type="caution">
    <text evidence="5">The sequence shown here is derived from an EMBL/GenBank/DDBJ whole genome shotgun (WGS) entry which is preliminary data.</text>
</comment>
<dbReference type="InterPro" id="IPR050679">
    <property type="entry name" value="Bact_HTH_transcr_reg"/>
</dbReference>
<feature type="domain" description="HTH gntR-type" evidence="4">
    <location>
        <begin position="8"/>
        <end position="76"/>
    </location>
</feature>
<keyword evidence="1" id="KW-0805">Transcription regulation</keyword>
<dbReference type="InterPro" id="IPR036390">
    <property type="entry name" value="WH_DNA-bd_sf"/>
</dbReference>
<dbReference type="CDD" id="cd07377">
    <property type="entry name" value="WHTH_GntR"/>
    <property type="match status" value="1"/>
</dbReference>
<name>A0ABQ1XRJ7_9PROT</name>
<proteinExistence type="predicted"/>
<keyword evidence="6" id="KW-1185">Reference proteome</keyword>
<dbReference type="SUPFAM" id="SSF46785">
    <property type="entry name" value="Winged helix' DNA-binding domain"/>
    <property type="match status" value="1"/>
</dbReference>
<organism evidence="5 6">
    <name type="scientific">Glycocaulis albus</name>
    <dbReference type="NCBI Taxonomy" id="1382801"/>
    <lineage>
        <taxon>Bacteria</taxon>
        <taxon>Pseudomonadati</taxon>
        <taxon>Pseudomonadota</taxon>
        <taxon>Alphaproteobacteria</taxon>
        <taxon>Maricaulales</taxon>
        <taxon>Maricaulaceae</taxon>
        <taxon>Glycocaulis</taxon>
    </lineage>
</organism>
<dbReference type="Pfam" id="PF00392">
    <property type="entry name" value="GntR"/>
    <property type="match status" value="1"/>
</dbReference>